<protein>
    <submittedName>
        <fullName evidence="2">Helix-turn-helix domain-containing protein</fullName>
    </submittedName>
</protein>
<dbReference type="RefSeq" id="WP_186638172.1">
    <property type="nucleotide sequence ID" value="NZ_JACOAF010000030.1"/>
</dbReference>
<dbReference type="Pfam" id="PF12728">
    <property type="entry name" value="HTH_17"/>
    <property type="match status" value="1"/>
</dbReference>
<sequence length="194" mass="23214">MDFKKYDLLLWQLVREDISLTRKLDDLLFQLDVLERISFLKYTQIEYCSGRIEQMLENRFNHEAPPSFLVQQAKEGVDELSPRDLFLIHLKDLSEQFAVLVEMIPEKFKLLERGMKDILERQKVLGKLNLPNDRIDPNDELLDIDEAAKYLKVEKSTMYYYNHKKLLQPLKRGGKLLYYPKSQLDNFWEKKKNN</sequence>
<dbReference type="Proteomes" id="UP000659698">
    <property type="component" value="Unassembled WGS sequence"/>
</dbReference>
<dbReference type="Gene3D" id="1.10.1660.10">
    <property type="match status" value="1"/>
</dbReference>
<gene>
    <name evidence="2" type="ORF">H7U12_12140</name>
</gene>
<dbReference type="SUPFAM" id="SSF46955">
    <property type="entry name" value="Putative DNA-binding domain"/>
    <property type="match status" value="1"/>
</dbReference>
<evidence type="ECO:0000313" key="2">
    <source>
        <dbReference type="EMBL" id="MBC3540433.1"/>
    </source>
</evidence>
<dbReference type="InterPro" id="IPR009061">
    <property type="entry name" value="DNA-bd_dom_put_sf"/>
</dbReference>
<name>A0ABR6VTC4_9BACT</name>
<keyword evidence="3" id="KW-1185">Reference proteome</keyword>
<dbReference type="InterPro" id="IPR041657">
    <property type="entry name" value="HTH_17"/>
</dbReference>
<reference evidence="2 3" key="1">
    <citation type="journal article" date="2019" name="Int. J. Syst. Evol. Microbiol.">
        <title>Rufibacter sediminis sp. nov., isolated from freshwater lake sediment.</title>
        <authorList>
            <person name="Qu J.H."/>
            <person name="Zhang L.J."/>
            <person name="Fu Y.H."/>
            <person name="Li H.F."/>
        </authorList>
    </citation>
    <scope>NUCLEOTIDE SEQUENCE [LARGE SCALE GENOMIC DNA]</scope>
    <source>
        <strain evidence="2 3">H-1</strain>
    </source>
</reference>
<organism evidence="2 3">
    <name type="scientific">Rufibacter sediminis</name>
    <dbReference type="NCBI Taxonomy" id="2762756"/>
    <lineage>
        <taxon>Bacteria</taxon>
        <taxon>Pseudomonadati</taxon>
        <taxon>Bacteroidota</taxon>
        <taxon>Cytophagia</taxon>
        <taxon>Cytophagales</taxon>
        <taxon>Hymenobacteraceae</taxon>
        <taxon>Rufibacter</taxon>
    </lineage>
</organism>
<evidence type="ECO:0000259" key="1">
    <source>
        <dbReference type="Pfam" id="PF12728"/>
    </source>
</evidence>
<dbReference type="EMBL" id="JACOAF010000030">
    <property type="protein sequence ID" value="MBC3540433.1"/>
    <property type="molecule type" value="Genomic_DNA"/>
</dbReference>
<proteinExistence type="predicted"/>
<evidence type="ECO:0000313" key="3">
    <source>
        <dbReference type="Proteomes" id="UP000659698"/>
    </source>
</evidence>
<comment type="caution">
    <text evidence="2">The sequence shown here is derived from an EMBL/GenBank/DDBJ whole genome shotgun (WGS) entry which is preliminary data.</text>
</comment>
<accession>A0ABR6VTC4</accession>
<feature type="domain" description="Helix-turn-helix" evidence="1">
    <location>
        <begin position="141"/>
        <end position="191"/>
    </location>
</feature>